<evidence type="ECO:0000313" key="2">
    <source>
        <dbReference type="Proteomes" id="UP000011566"/>
    </source>
</evidence>
<protein>
    <submittedName>
        <fullName evidence="1">Uncharacterized protein</fullName>
    </submittedName>
</protein>
<dbReference type="AlphaFoldDB" id="M0LX18"/>
<organism evidence="1 2">
    <name type="scientific">Halococcus hamelinensis 100A6</name>
    <dbReference type="NCBI Taxonomy" id="1132509"/>
    <lineage>
        <taxon>Archaea</taxon>
        <taxon>Methanobacteriati</taxon>
        <taxon>Methanobacteriota</taxon>
        <taxon>Stenosarchaea group</taxon>
        <taxon>Halobacteria</taxon>
        <taxon>Halobacteriales</taxon>
        <taxon>Halococcaceae</taxon>
        <taxon>Halococcus</taxon>
    </lineage>
</organism>
<name>M0LX18_9EURY</name>
<dbReference type="Proteomes" id="UP000011566">
    <property type="component" value="Unassembled WGS sequence"/>
</dbReference>
<dbReference type="EMBL" id="AOMB01000037">
    <property type="protein sequence ID" value="EMA36899.1"/>
    <property type="molecule type" value="Genomic_DNA"/>
</dbReference>
<sequence>MLNLIWKVLEQILEVWLRILEIGDFTQFMKGGELLGEEDHEVGFIDVIYDDRMEGKITTYSEAELGYRTKFKAPLAFFPSEGDIVKVRPAEKPSSDPAEDVELYAP</sequence>
<proteinExistence type="predicted"/>
<accession>M0LX18</accession>
<evidence type="ECO:0000313" key="1">
    <source>
        <dbReference type="EMBL" id="EMA36899.1"/>
    </source>
</evidence>
<comment type="caution">
    <text evidence="1">The sequence shown here is derived from an EMBL/GenBank/DDBJ whole genome shotgun (WGS) entry which is preliminary data.</text>
</comment>
<keyword evidence="2" id="KW-1185">Reference proteome</keyword>
<dbReference type="PATRIC" id="fig|1132509.6.peg.3158"/>
<gene>
    <name evidence="1" type="ORF">C447_13577</name>
</gene>
<reference evidence="1 2" key="1">
    <citation type="journal article" date="2014" name="PLoS Genet.">
        <title>Phylogenetically driven sequencing of extremely halophilic archaea reveals strategies for static and dynamic osmo-response.</title>
        <authorList>
            <person name="Becker E.A."/>
            <person name="Seitzer P.M."/>
            <person name="Tritt A."/>
            <person name="Larsen D."/>
            <person name="Krusor M."/>
            <person name="Yao A.I."/>
            <person name="Wu D."/>
            <person name="Madern D."/>
            <person name="Eisen J.A."/>
            <person name="Darling A.E."/>
            <person name="Facciotti M.T."/>
        </authorList>
    </citation>
    <scope>NUCLEOTIDE SEQUENCE [LARGE SCALE GENOMIC DNA]</scope>
    <source>
        <strain evidence="1 2">100A6</strain>
    </source>
</reference>